<dbReference type="PANTHER" id="PTHR12352:SF3">
    <property type="entry name" value="NIDOGEN-2"/>
    <property type="match status" value="1"/>
</dbReference>
<dbReference type="InterPro" id="IPR036857">
    <property type="entry name" value="Thyroglobulin_1_sf"/>
</dbReference>
<feature type="disulfide bond" evidence="5">
    <location>
        <begin position="58"/>
        <end position="65"/>
    </location>
</feature>
<evidence type="ECO:0000259" key="6">
    <source>
        <dbReference type="PROSITE" id="PS51162"/>
    </source>
</evidence>
<evidence type="ECO:0000256" key="5">
    <source>
        <dbReference type="PROSITE-ProRule" id="PRU00500"/>
    </source>
</evidence>
<keyword evidence="4 5" id="KW-1015">Disulfide bond</keyword>
<dbReference type="Pfam" id="PF00086">
    <property type="entry name" value="Thyroglobulin_1"/>
    <property type="match status" value="1"/>
</dbReference>
<comment type="caution">
    <text evidence="7">The sequence shown here is derived from an EMBL/GenBank/DDBJ whole genome shotgun (WGS) entry which is preliminary data.</text>
</comment>
<dbReference type="PANTHER" id="PTHR12352">
    <property type="entry name" value="SECRETED MODULAR CALCIUM-BINDING PROTEIN"/>
    <property type="match status" value="1"/>
</dbReference>
<dbReference type="PROSITE" id="PS51162">
    <property type="entry name" value="THYROGLOBULIN_1_2"/>
    <property type="match status" value="1"/>
</dbReference>
<protein>
    <submittedName>
        <fullName evidence="7">Cd74 molecule, major histocompatibility complex, class II invariant chain a</fullName>
    </submittedName>
</protein>
<gene>
    <name evidence="7" type="primary">CD74_2</name>
    <name evidence="7" type="ORF">OS493_026989</name>
</gene>
<comment type="subcellular location">
    <subcellularLocation>
        <location evidence="1">Secreted</location>
    </subcellularLocation>
</comment>
<evidence type="ECO:0000256" key="2">
    <source>
        <dbReference type="ARBA" id="ARBA00022525"/>
    </source>
</evidence>
<evidence type="ECO:0000256" key="3">
    <source>
        <dbReference type="ARBA" id="ARBA00022737"/>
    </source>
</evidence>
<reference evidence="7" key="1">
    <citation type="submission" date="2023-01" db="EMBL/GenBank/DDBJ databases">
        <title>Genome assembly of the deep-sea coral Lophelia pertusa.</title>
        <authorList>
            <person name="Herrera S."/>
            <person name="Cordes E."/>
        </authorList>
    </citation>
    <scope>NUCLEOTIDE SEQUENCE</scope>
    <source>
        <strain evidence="7">USNM1676648</strain>
        <tissue evidence="7">Polyp</tissue>
    </source>
</reference>
<dbReference type="AlphaFoldDB" id="A0A9W9YKU5"/>
<feature type="domain" description="Thyroglobulin type-1" evidence="6">
    <location>
        <begin position="35"/>
        <end position="86"/>
    </location>
</feature>
<dbReference type="CDD" id="cd00191">
    <property type="entry name" value="TY"/>
    <property type="match status" value="1"/>
</dbReference>
<dbReference type="InterPro" id="IPR000716">
    <property type="entry name" value="Thyroglobulin_1"/>
</dbReference>
<name>A0A9W9YKU5_9CNID</name>
<proteinExistence type="predicted"/>
<comment type="caution">
    <text evidence="5">Lacks conserved residue(s) required for the propagation of feature annotation.</text>
</comment>
<dbReference type="SUPFAM" id="SSF57610">
    <property type="entry name" value="Thyroglobulin type-1 domain"/>
    <property type="match status" value="1"/>
</dbReference>
<sequence length="95" mass="10498">MGGCGAAACKPKSMTTWGRKYSVSQYVNRKLMKPPTLCALELSYPSVMQMESYARVQCWGSTGYCWCTSEDGTEWPGTRIRGTPNCDVNDGQLLT</sequence>
<dbReference type="Proteomes" id="UP001163046">
    <property type="component" value="Unassembled WGS sequence"/>
</dbReference>
<dbReference type="GO" id="GO:0005615">
    <property type="term" value="C:extracellular space"/>
    <property type="evidence" value="ECO:0007669"/>
    <property type="project" value="TreeGrafter"/>
</dbReference>
<dbReference type="EMBL" id="MU827325">
    <property type="protein sequence ID" value="KAJ7356066.1"/>
    <property type="molecule type" value="Genomic_DNA"/>
</dbReference>
<keyword evidence="8" id="KW-1185">Reference proteome</keyword>
<dbReference type="InterPro" id="IPR051950">
    <property type="entry name" value="Dev_reg/Prot_inhib"/>
</dbReference>
<evidence type="ECO:0000256" key="1">
    <source>
        <dbReference type="ARBA" id="ARBA00004613"/>
    </source>
</evidence>
<keyword evidence="2" id="KW-0964">Secreted</keyword>
<evidence type="ECO:0000313" key="8">
    <source>
        <dbReference type="Proteomes" id="UP001163046"/>
    </source>
</evidence>
<evidence type="ECO:0000256" key="4">
    <source>
        <dbReference type="ARBA" id="ARBA00023157"/>
    </source>
</evidence>
<accession>A0A9W9YKU5</accession>
<organism evidence="7 8">
    <name type="scientific">Desmophyllum pertusum</name>
    <dbReference type="NCBI Taxonomy" id="174260"/>
    <lineage>
        <taxon>Eukaryota</taxon>
        <taxon>Metazoa</taxon>
        <taxon>Cnidaria</taxon>
        <taxon>Anthozoa</taxon>
        <taxon>Hexacorallia</taxon>
        <taxon>Scleractinia</taxon>
        <taxon>Caryophylliina</taxon>
        <taxon>Caryophylliidae</taxon>
        <taxon>Desmophyllum</taxon>
    </lineage>
</organism>
<keyword evidence="3" id="KW-0677">Repeat</keyword>
<dbReference type="OrthoDB" id="6409105at2759"/>
<evidence type="ECO:0000313" key="7">
    <source>
        <dbReference type="EMBL" id="KAJ7356066.1"/>
    </source>
</evidence>
<dbReference type="Gene3D" id="4.10.800.10">
    <property type="entry name" value="Thyroglobulin type-1"/>
    <property type="match status" value="1"/>
</dbReference>